<feature type="transmembrane region" description="Helical" evidence="8">
    <location>
        <begin position="562"/>
        <end position="583"/>
    </location>
</feature>
<comment type="similarity">
    <text evidence="2">Belongs to the patched family.</text>
</comment>
<dbReference type="InterPro" id="IPR053958">
    <property type="entry name" value="HMGCR/SNAP/NPC1-like_SSD"/>
</dbReference>
<protein>
    <submittedName>
        <fullName evidence="9">PTCH1</fullName>
    </submittedName>
</protein>
<evidence type="ECO:0000313" key="10">
    <source>
        <dbReference type="Proteomes" id="UP000675881"/>
    </source>
</evidence>
<feature type="region of interest" description="Disordered" evidence="7">
    <location>
        <begin position="23"/>
        <end position="65"/>
    </location>
</feature>
<accession>A0A7R8D137</accession>
<feature type="transmembrane region" description="Helical" evidence="8">
    <location>
        <begin position="513"/>
        <end position="534"/>
    </location>
</feature>
<reference evidence="9" key="1">
    <citation type="submission" date="2021-02" db="EMBL/GenBank/DDBJ databases">
        <authorList>
            <person name="Bekaert M."/>
        </authorList>
    </citation>
    <scope>NUCLEOTIDE SEQUENCE</scope>
    <source>
        <strain evidence="9">IoA-00</strain>
    </source>
</reference>
<dbReference type="GO" id="GO:0097108">
    <property type="term" value="F:hedgehog family protein binding"/>
    <property type="evidence" value="ECO:0007669"/>
    <property type="project" value="TreeGrafter"/>
</dbReference>
<dbReference type="Gene3D" id="1.20.1640.10">
    <property type="entry name" value="Multidrug efflux transporter AcrB transmembrane domain"/>
    <property type="match status" value="1"/>
</dbReference>
<keyword evidence="3 8" id="KW-0812">Transmembrane</keyword>
<dbReference type="PANTHER" id="PTHR46022:SF1">
    <property type="entry name" value="PROTEIN PATCHED"/>
    <property type="match status" value="1"/>
</dbReference>
<dbReference type="EMBL" id="HG994585">
    <property type="protein sequence ID" value="CAF2966037.1"/>
    <property type="molecule type" value="Genomic_DNA"/>
</dbReference>
<gene>
    <name evidence="9" type="ORF">LSAA_11693</name>
</gene>
<evidence type="ECO:0000256" key="7">
    <source>
        <dbReference type="SAM" id="MobiDB-lite"/>
    </source>
</evidence>
<name>A0A7R8D137_LEPSM</name>
<keyword evidence="4 8" id="KW-1133">Transmembrane helix</keyword>
<evidence type="ECO:0000256" key="1">
    <source>
        <dbReference type="ARBA" id="ARBA00004141"/>
    </source>
</evidence>
<feature type="transmembrane region" description="Helical" evidence="8">
    <location>
        <begin position="908"/>
        <end position="927"/>
    </location>
</feature>
<feature type="compositionally biased region" description="Low complexity" evidence="7">
    <location>
        <begin position="47"/>
        <end position="63"/>
    </location>
</feature>
<evidence type="ECO:0000256" key="4">
    <source>
        <dbReference type="ARBA" id="ARBA00022989"/>
    </source>
</evidence>
<feature type="compositionally biased region" description="Polar residues" evidence="7">
    <location>
        <begin position="23"/>
        <end position="32"/>
    </location>
</feature>
<evidence type="ECO:0000256" key="8">
    <source>
        <dbReference type="SAM" id="Phobius"/>
    </source>
</evidence>
<dbReference type="SUPFAM" id="SSF82866">
    <property type="entry name" value="Multidrug efflux transporter AcrB transmembrane domain"/>
    <property type="match status" value="2"/>
</dbReference>
<keyword evidence="6" id="KW-0325">Glycoprotein</keyword>
<evidence type="ECO:0000256" key="2">
    <source>
        <dbReference type="ARBA" id="ARBA00005585"/>
    </source>
</evidence>
<keyword evidence="5 8" id="KW-0472">Membrane</keyword>
<dbReference type="GO" id="GO:0005119">
    <property type="term" value="F:smoothened binding"/>
    <property type="evidence" value="ECO:0007669"/>
    <property type="project" value="TreeGrafter"/>
</dbReference>
<evidence type="ECO:0000256" key="5">
    <source>
        <dbReference type="ARBA" id="ARBA00023136"/>
    </source>
</evidence>
<dbReference type="Proteomes" id="UP000675881">
    <property type="component" value="Chromosome 6"/>
</dbReference>
<dbReference type="AlphaFoldDB" id="A0A7R8D137"/>
<keyword evidence="10" id="KW-1185">Reference proteome</keyword>
<sequence length="1015" mass="112525">MVKKEKKEELLNAVNIKYQQKMVSVQHSASQVGTSHKSYKKRKKSSSKGGKQQSQHHPSLQPHESLVTRTPWVDAALALDRIQKGKATGNKGALWFRSKIQKELYQLGKFIQKHPGKVLFVGFLILSALCVGLKSAKVENRVEKLWVEEGGRLQKELEFVQNTLGKGAGSISELVIQTPRDESGSSSVLSAEALLLHLDILKEASSVSVERDDVTWSFKDLCYALTIPMNENQVIADILTNLLPCAIITPLDCFWEGSKLLASDHPVPIPTGSDGGSMFLSWTSLNPLLLLRKMSSIFHFHNFEIFDEFMRGGGITTGYQEKPCLDPFDPDCPVTAPNQDSKTNPDIGAELTGGCYGFATRYMHWPEALIVGGTAKNKSGHITRAKGFQSVVQLMGEKDLYEFWSDTYRVHALDCFLSRVLDLVEKSTKKYKMNAFSTSRLEEIIDKFSEFSPYKVAIGYVFMVIYTCITLFRCGDVLLSLAGLGLGGVILVTFTVAGGLGLSALLGIPYNAYTIQIIPFLALGLGVDSIFLLASNYRESLESNEDIHTEDRIGEVLSRAGMSVLLTAVCNIAAFVSAAVIPVPALRSFAFQAAILVACNLPCSLILFPAIMTWDLKRVSARRSDLFCCYSAKDPESNKLEDDKLNVRRFKYDKWTLKYFASRYYGQWISKTPVKILVLVTTTILTCGGLIGLARMEDGLDLTEIGHFEYPQNQKVLYDYHNSFVRVPAILKDDNGGLPDFWLSLFRNWLVRLQSAFDNDIARGNINDIEWFPNNASDDGILAFKLLVQTGHVDFPVDMSLLPRNRLVDIHGMINPSGFYNYLTAWVSNDATAYSFSQANFVPTPKKWMHDPRDSDLRVPKSQPIAYAQIPFYLSHVGGPDTNVMVSTVSQIREICSKFEEQRGLPNFPSGAVMAGTFGTVSVVFASPWLGTVVVVVLTTILVQLIGAMGLVLGIHFSAVPAVVLILAVGIGVEFTLHICIGVPWSSFNIFGHHNVGLFLILTSYFDIFSWFSVP</sequence>
<dbReference type="PANTHER" id="PTHR46022">
    <property type="entry name" value="PROTEIN PATCHED"/>
    <property type="match status" value="1"/>
</dbReference>
<evidence type="ECO:0000313" key="9">
    <source>
        <dbReference type="EMBL" id="CAF2966037.1"/>
    </source>
</evidence>
<dbReference type="InterPro" id="IPR000731">
    <property type="entry name" value="SSD"/>
</dbReference>
<dbReference type="GO" id="GO:0005886">
    <property type="term" value="C:plasma membrane"/>
    <property type="evidence" value="ECO:0007669"/>
    <property type="project" value="TreeGrafter"/>
</dbReference>
<dbReference type="GO" id="GO:0045879">
    <property type="term" value="P:negative regulation of smoothened signaling pathway"/>
    <property type="evidence" value="ECO:0007669"/>
    <property type="project" value="TreeGrafter"/>
</dbReference>
<dbReference type="Pfam" id="PF12349">
    <property type="entry name" value="Sterol-sensing"/>
    <property type="match status" value="1"/>
</dbReference>
<feature type="transmembrane region" description="Helical" evidence="8">
    <location>
        <begin position="933"/>
        <end position="955"/>
    </location>
</feature>
<feature type="transmembrane region" description="Helical" evidence="8">
    <location>
        <begin position="589"/>
        <end position="614"/>
    </location>
</feature>
<feature type="compositionally biased region" description="Basic residues" evidence="7">
    <location>
        <begin position="37"/>
        <end position="46"/>
    </location>
</feature>
<proteinExistence type="inferred from homology"/>
<feature type="transmembrane region" description="Helical" evidence="8">
    <location>
        <begin position="454"/>
        <end position="472"/>
    </location>
</feature>
<feature type="transmembrane region" description="Helical" evidence="8">
    <location>
        <begin position="962"/>
        <end position="984"/>
    </location>
</feature>
<dbReference type="SMR" id="A0A7R8D137"/>
<comment type="subcellular location">
    <subcellularLocation>
        <location evidence="1">Membrane</location>
        <topology evidence="1">Multi-pass membrane protein</topology>
    </subcellularLocation>
</comment>
<feature type="transmembrane region" description="Helical" evidence="8">
    <location>
        <begin position="996"/>
        <end position="1014"/>
    </location>
</feature>
<dbReference type="GO" id="GO:0008158">
    <property type="term" value="F:hedgehog receptor activity"/>
    <property type="evidence" value="ECO:0007669"/>
    <property type="project" value="TreeGrafter"/>
</dbReference>
<dbReference type="PROSITE" id="PS50156">
    <property type="entry name" value="SSD"/>
    <property type="match status" value="1"/>
</dbReference>
<dbReference type="OrthoDB" id="5873834at2759"/>
<organism evidence="9 10">
    <name type="scientific">Lepeophtheirus salmonis</name>
    <name type="common">Salmon louse</name>
    <name type="synonym">Caligus salmonis</name>
    <dbReference type="NCBI Taxonomy" id="72036"/>
    <lineage>
        <taxon>Eukaryota</taxon>
        <taxon>Metazoa</taxon>
        <taxon>Ecdysozoa</taxon>
        <taxon>Arthropoda</taxon>
        <taxon>Crustacea</taxon>
        <taxon>Multicrustacea</taxon>
        <taxon>Hexanauplia</taxon>
        <taxon>Copepoda</taxon>
        <taxon>Siphonostomatoida</taxon>
        <taxon>Caligidae</taxon>
        <taxon>Lepeophtheirus</taxon>
    </lineage>
</organism>
<feature type="transmembrane region" description="Helical" evidence="8">
    <location>
        <begin position="484"/>
        <end position="507"/>
    </location>
</feature>
<evidence type="ECO:0000256" key="6">
    <source>
        <dbReference type="ARBA" id="ARBA00023180"/>
    </source>
</evidence>
<evidence type="ECO:0000256" key="3">
    <source>
        <dbReference type="ARBA" id="ARBA00022692"/>
    </source>
</evidence>